<dbReference type="EMBL" id="BGPR01002483">
    <property type="protein sequence ID" value="GBM74220.1"/>
    <property type="molecule type" value="Genomic_DNA"/>
</dbReference>
<proteinExistence type="predicted"/>
<comment type="caution">
    <text evidence="2">The sequence shown here is derived from an EMBL/GenBank/DDBJ whole genome shotgun (WGS) entry which is preliminary data.</text>
</comment>
<protein>
    <submittedName>
        <fullName evidence="2">Uncharacterized protein</fullName>
    </submittedName>
</protein>
<keyword evidence="3" id="KW-1185">Reference proteome</keyword>
<name>A0A4Y2I9P2_ARAVE</name>
<accession>A0A4Y2I9P2</accession>
<sequence length="98" mass="11250">MKQNNRVACAEVIYNVSTGEHMALKKQLQNIHRRPQGPEKELKMSTGGHMFRKKKLKMSTGGHMVRKKKLKMSTGGHIVRKRKLKMTTNGHMARKVLI</sequence>
<dbReference type="Proteomes" id="UP000499080">
    <property type="component" value="Unassembled WGS sequence"/>
</dbReference>
<dbReference type="AlphaFoldDB" id="A0A4Y2I9P2"/>
<evidence type="ECO:0000313" key="2">
    <source>
        <dbReference type="EMBL" id="GBM74220.1"/>
    </source>
</evidence>
<evidence type="ECO:0000313" key="3">
    <source>
        <dbReference type="Proteomes" id="UP000499080"/>
    </source>
</evidence>
<organism evidence="2 3">
    <name type="scientific">Araneus ventricosus</name>
    <name type="common">Orbweaver spider</name>
    <name type="synonym">Epeira ventricosa</name>
    <dbReference type="NCBI Taxonomy" id="182803"/>
    <lineage>
        <taxon>Eukaryota</taxon>
        <taxon>Metazoa</taxon>
        <taxon>Ecdysozoa</taxon>
        <taxon>Arthropoda</taxon>
        <taxon>Chelicerata</taxon>
        <taxon>Arachnida</taxon>
        <taxon>Araneae</taxon>
        <taxon>Araneomorphae</taxon>
        <taxon>Entelegynae</taxon>
        <taxon>Araneoidea</taxon>
        <taxon>Araneidae</taxon>
        <taxon>Araneus</taxon>
    </lineage>
</organism>
<gene>
    <name evidence="2" type="ORF">AVEN_76270_1</name>
</gene>
<evidence type="ECO:0000256" key="1">
    <source>
        <dbReference type="SAM" id="MobiDB-lite"/>
    </source>
</evidence>
<reference evidence="2 3" key="1">
    <citation type="journal article" date="2019" name="Sci. Rep.">
        <title>Orb-weaving spider Araneus ventricosus genome elucidates the spidroin gene catalogue.</title>
        <authorList>
            <person name="Kono N."/>
            <person name="Nakamura H."/>
            <person name="Ohtoshi R."/>
            <person name="Moran D.A.P."/>
            <person name="Shinohara A."/>
            <person name="Yoshida Y."/>
            <person name="Fujiwara M."/>
            <person name="Mori M."/>
            <person name="Tomita M."/>
            <person name="Arakawa K."/>
        </authorList>
    </citation>
    <scope>NUCLEOTIDE SEQUENCE [LARGE SCALE GENOMIC DNA]</scope>
</reference>
<feature type="region of interest" description="Disordered" evidence="1">
    <location>
        <begin position="32"/>
        <end position="76"/>
    </location>
</feature>